<organism evidence="1 2">
    <name type="scientific">Streptomyces carpaticus</name>
    <dbReference type="NCBI Taxonomy" id="285558"/>
    <lineage>
        <taxon>Bacteria</taxon>
        <taxon>Bacillati</taxon>
        <taxon>Actinomycetota</taxon>
        <taxon>Actinomycetes</taxon>
        <taxon>Kitasatosporales</taxon>
        <taxon>Streptomycetaceae</taxon>
        <taxon>Streptomyces</taxon>
    </lineage>
</organism>
<dbReference type="Proteomes" id="UP001577267">
    <property type="component" value="Unassembled WGS sequence"/>
</dbReference>
<dbReference type="EMBL" id="JBHGBT010000031">
    <property type="protein sequence ID" value="MFB4197347.1"/>
    <property type="molecule type" value="Genomic_DNA"/>
</dbReference>
<dbReference type="RefSeq" id="WP_375065736.1">
    <property type="nucleotide sequence ID" value="NZ_JBHGBT010000031.1"/>
</dbReference>
<protein>
    <recommendedName>
        <fullName evidence="3">Class F sortase</fullName>
    </recommendedName>
</protein>
<evidence type="ECO:0000313" key="1">
    <source>
        <dbReference type="EMBL" id="MFB4197347.1"/>
    </source>
</evidence>
<evidence type="ECO:0008006" key="3">
    <source>
        <dbReference type="Google" id="ProtNLM"/>
    </source>
</evidence>
<gene>
    <name evidence="1" type="ORF">ACE11A_23680</name>
</gene>
<keyword evidence="2" id="KW-1185">Reference proteome</keyword>
<comment type="caution">
    <text evidence="1">The sequence shown here is derived from an EMBL/GenBank/DDBJ whole genome shotgun (WGS) entry which is preliminary data.</text>
</comment>
<sequence>MAGTVVAGAAGVVLGASATVLLSFWLGPGSSDIAPMLPAPAPRPTPTVVDTTPFAERADAIIASWPRPEPLDGGGGPDLLPVQGVVGVREPGATVLTVSVGYGACDADYGAWLRETAELVIVGGWTVSDPVAGPCTEEWRTGVRVLGLESELGGRPVVDAVSGAVLPPAR</sequence>
<name>A0ABV4ZT94_9ACTN</name>
<accession>A0ABV4ZT94</accession>
<reference evidence="1 2" key="1">
    <citation type="submission" date="2024-09" db="EMBL/GenBank/DDBJ databases">
        <title>Draft genome sequence of multifaceted antimicrobials producing Streptomyces sp. strain FH1.</title>
        <authorList>
            <person name="Hassan F."/>
            <person name="Ali H."/>
            <person name="Hassan N."/>
            <person name="Nawaz A."/>
        </authorList>
    </citation>
    <scope>NUCLEOTIDE SEQUENCE [LARGE SCALE GENOMIC DNA]</scope>
    <source>
        <strain evidence="1 2">FH1</strain>
    </source>
</reference>
<evidence type="ECO:0000313" key="2">
    <source>
        <dbReference type="Proteomes" id="UP001577267"/>
    </source>
</evidence>
<proteinExistence type="predicted"/>